<evidence type="ECO:0000313" key="2">
    <source>
        <dbReference type="Proteomes" id="UP000688947"/>
    </source>
</evidence>
<dbReference type="AlphaFoldDB" id="A0A8T1U638"/>
<dbReference type="Proteomes" id="UP000688947">
    <property type="component" value="Unassembled WGS sequence"/>
</dbReference>
<feature type="non-terminal residue" evidence="1">
    <location>
        <position position="1"/>
    </location>
</feature>
<evidence type="ECO:0000313" key="1">
    <source>
        <dbReference type="EMBL" id="KAG6955224.1"/>
    </source>
</evidence>
<protein>
    <submittedName>
        <fullName evidence="1">Uncharacterized protein</fullName>
    </submittedName>
</protein>
<reference evidence="1" key="1">
    <citation type="submission" date="2021-01" db="EMBL/GenBank/DDBJ databases">
        <title>Phytophthora aleatoria, a newly-described species from Pinus radiata is distinct from Phytophthora cactorum isolates based on comparative genomics.</title>
        <authorList>
            <person name="Mcdougal R."/>
            <person name="Panda P."/>
            <person name="Williams N."/>
            <person name="Studholme D.J."/>
        </authorList>
    </citation>
    <scope>NUCLEOTIDE SEQUENCE</scope>
    <source>
        <strain evidence="1">NZFS 3830</strain>
    </source>
</reference>
<comment type="caution">
    <text evidence="1">The sequence shown here is derived from an EMBL/GenBank/DDBJ whole genome shotgun (WGS) entry which is preliminary data.</text>
</comment>
<dbReference type="EMBL" id="JAENGZ010000692">
    <property type="protein sequence ID" value="KAG6955224.1"/>
    <property type="molecule type" value="Genomic_DNA"/>
</dbReference>
<name>A0A8T1U638_9STRA</name>
<gene>
    <name evidence="1" type="ORF">JG687_00011355</name>
</gene>
<proteinExistence type="predicted"/>
<accession>A0A8T1U638</accession>
<sequence length="78" mass="8945">EQRRGRLKGDYKLLRVTQFCVNIRAHHARGAGYSCWGRAWQQYARQKGSSQPGQWRRLGSVLSGGGCRRRIASRARET</sequence>
<organism evidence="1 2">
    <name type="scientific">Phytophthora cactorum</name>
    <dbReference type="NCBI Taxonomy" id="29920"/>
    <lineage>
        <taxon>Eukaryota</taxon>
        <taxon>Sar</taxon>
        <taxon>Stramenopiles</taxon>
        <taxon>Oomycota</taxon>
        <taxon>Peronosporomycetes</taxon>
        <taxon>Peronosporales</taxon>
        <taxon>Peronosporaceae</taxon>
        <taxon>Phytophthora</taxon>
    </lineage>
</organism>